<evidence type="ECO:0000256" key="6">
    <source>
        <dbReference type="SAM" id="Coils"/>
    </source>
</evidence>
<keyword evidence="11" id="KW-1185">Reference proteome</keyword>
<dbReference type="GO" id="GO:0000184">
    <property type="term" value="P:nuclear-transcribed mRNA catabolic process, nonsense-mediated decay"/>
    <property type="evidence" value="ECO:0007669"/>
    <property type="project" value="UniProtKB-KW"/>
</dbReference>
<dbReference type="GO" id="GO:0070034">
    <property type="term" value="F:telomerase RNA binding"/>
    <property type="evidence" value="ECO:0007669"/>
    <property type="project" value="TreeGrafter"/>
</dbReference>
<feature type="coiled-coil region" evidence="6">
    <location>
        <begin position="741"/>
        <end position="768"/>
    </location>
</feature>
<evidence type="ECO:0000256" key="2">
    <source>
        <dbReference type="ARBA" id="ARBA00004496"/>
    </source>
</evidence>
<dbReference type="Gene3D" id="1.25.40.10">
    <property type="entry name" value="Tetratricopeptide repeat domain"/>
    <property type="match status" value="1"/>
</dbReference>
<organism evidence="10 12">
    <name type="scientific">Dracunculus medinensis</name>
    <name type="common">Guinea worm</name>
    <dbReference type="NCBI Taxonomy" id="318479"/>
    <lineage>
        <taxon>Eukaryota</taxon>
        <taxon>Metazoa</taxon>
        <taxon>Ecdysozoa</taxon>
        <taxon>Nematoda</taxon>
        <taxon>Chromadorea</taxon>
        <taxon>Rhabditida</taxon>
        <taxon>Spirurina</taxon>
        <taxon>Dracunculoidea</taxon>
        <taxon>Dracunculidae</taxon>
        <taxon>Dracunculus</taxon>
    </lineage>
</organism>
<keyword evidence="4" id="KW-0866">Nonsense-mediated mRNA decay</keyword>
<evidence type="ECO:0000313" key="11">
    <source>
        <dbReference type="Proteomes" id="UP000274756"/>
    </source>
</evidence>
<evidence type="ECO:0000256" key="5">
    <source>
        <dbReference type="ARBA" id="ARBA00023242"/>
    </source>
</evidence>
<feature type="compositionally biased region" description="Basic and acidic residues" evidence="7">
    <location>
        <begin position="298"/>
        <end position="322"/>
    </location>
</feature>
<feature type="domain" description="PIN" evidence="8">
    <location>
        <begin position="1176"/>
        <end position="1338"/>
    </location>
</feature>
<dbReference type="GO" id="GO:0005737">
    <property type="term" value="C:cytoplasm"/>
    <property type="evidence" value="ECO:0007669"/>
    <property type="project" value="UniProtKB-SubCell"/>
</dbReference>
<dbReference type="GO" id="GO:0005697">
    <property type="term" value="C:telomerase holoenzyme complex"/>
    <property type="evidence" value="ECO:0007669"/>
    <property type="project" value="TreeGrafter"/>
</dbReference>
<dbReference type="SUPFAM" id="SSF48452">
    <property type="entry name" value="TPR-like"/>
    <property type="match status" value="1"/>
</dbReference>
<dbReference type="GO" id="GO:0042162">
    <property type="term" value="F:telomeric DNA binding"/>
    <property type="evidence" value="ECO:0007669"/>
    <property type="project" value="TreeGrafter"/>
</dbReference>
<dbReference type="OrthoDB" id="2017974at2759"/>
<dbReference type="InterPro" id="IPR029060">
    <property type="entry name" value="PIN-like_dom_sf"/>
</dbReference>
<dbReference type="Pfam" id="PF10373">
    <property type="entry name" value="EST1_DNA_bind"/>
    <property type="match status" value="1"/>
</dbReference>
<dbReference type="PANTHER" id="PTHR15696:SF0">
    <property type="entry name" value="TELOMERASE-BINDING PROTEIN EST1A"/>
    <property type="match status" value="1"/>
</dbReference>
<dbReference type="Pfam" id="PF13638">
    <property type="entry name" value="PIN_4"/>
    <property type="match status" value="1"/>
</dbReference>
<evidence type="ECO:0000313" key="12">
    <source>
        <dbReference type="WBParaSite" id="DME_0000055701-mRNA-1"/>
    </source>
</evidence>
<reference evidence="12" key="1">
    <citation type="submission" date="2016-04" db="UniProtKB">
        <authorList>
            <consortium name="WormBaseParasite"/>
        </authorList>
    </citation>
    <scope>IDENTIFICATION</scope>
</reference>
<feature type="region of interest" description="Disordered" evidence="7">
    <location>
        <begin position="298"/>
        <end position="406"/>
    </location>
</feature>
<evidence type="ECO:0000256" key="7">
    <source>
        <dbReference type="SAM" id="MobiDB-lite"/>
    </source>
</evidence>
<dbReference type="InterPro" id="IPR002716">
    <property type="entry name" value="PIN_dom"/>
</dbReference>
<comment type="subcellular location">
    <subcellularLocation>
        <location evidence="2">Cytoplasm</location>
    </subcellularLocation>
    <subcellularLocation>
        <location evidence="1">Nucleus</location>
    </subcellularLocation>
</comment>
<dbReference type="STRING" id="318479.A0A0N4U1Q9"/>
<evidence type="ECO:0000313" key="9">
    <source>
        <dbReference type="EMBL" id="VDN54944.1"/>
    </source>
</evidence>
<dbReference type="InterPro" id="IPR018834">
    <property type="entry name" value="DNA/RNA-bd_Est1-type"/>
</dbReference>
<feature type="region of interest" description="Disordered" evidence="7">
    <location>
        <begin position="132"/>
        <end position="167"/>
    </location>
</feature>
<feature type="region of interest" description="Disordered" evidence="7">
    <location>
        <begin position="1"/>
        <end position="23"/>
    </location>
</feature>
<proteinExistence type="predicted"/>
<dbReference type="AlphaFoldDB" id="A0A0N4U1Q9"/>
<feature type="compositionally biased region" description="Basic and acidic residues" evidence="7">
    <location>
        <begin position="336"/>
        <end position="392"/>
    </location>
</feature>
<evidence type="ECO:0000256" key="1">
    <source>
        <dbReference type="ARBA" id="ARBA00004123"/>
    </source>
</evidence>
<dbReference type="InterPro" id="IPR019458">
    <property type="entry name" value="Est1-like_N"/>
</dbReference>
<keyword evidence="3" id="KW-0963">Cytoplasm</keyword>
<dbReference type="CDD" id="cd09885">
    <property type="entry name" value="PIN_Smg6-like"/>
    <property type="match status" value="1"/>
</dbReference>
<feature type="region of interest" description="Disordered" evidence="7">
    <location>
        <begin position="189"/>
        <end position="239"/>
    </location>
</feature>
<dbReference type="EMBL" id="UYYG01001151">
    <property type="protein sequence ID" value="VDN54944.1"/>
    <property type="molecule type" value="Genomic_DNA"/>
</dbReference>
<gene>
    <name evidence="9" type="ORF">DME_LOCUS4917</name>
</gene>
<evidence type="ECO:0000259" key="8">
    <source>
        <dbReference type="SMART" id="SM00670"/>
    </source>
</evidence>
<reference evidence="9 11" key="2">
    <citation type="submission" date="2018-11" db="EMBL/GenBank/DDBJ databases">
        <authorList>
            <consortium name="Pathogen Informatics"/>
        </authorList>
    </citation>
    <scope>NUCLEOTIDE SEQUENCE [LARGE SCALE GENOMIC DNA]</scope>
</reference>
<keyword evidence="6" id="KW-0175">Coiled coil</keyword>
<dbReference type="SMART" id="SM00670">
    <property type="entry name" value="PINc"/>
    <property type="match status" value="1"/>
</dbReference>
<accession>A0A0N4U1Q9</accession>
<feature type="compositionally biased region" description="Polar residues" evidence="7">
    <location>
        <begin position="207"/>
        <end position="216"/>
    </location>
</feature>
<dbReference type="PANTHER" id="PTHR15696">
    <property type="entry name" value="SMG-7 SUPPRESSOR WITH MORPHOLOGICAL EFFECT ON GENITALIA PROTEIN 7"/>
    <property type="match status" value="1"/>
</dbReference>
<dbReference type="WBParaSite" id="DME_0000055701-mRNA-1">
    <property type="protein sequence ID" value="DME_0000055701-mRNA-1"/>
    <property type="gene ID" value="DME_0000055701"/>
</dbReference>
<evidence type="ECO:0000256" key="3">
    <source>
        <dbReference type="ARBA" id="ARBA00022490"/>
    </source>
</evidence>
<dbReference type="InterPro" id="IPR011990">
    <property type="entry name" value="TPR-like_helical_dom_sf"/>
</dbReference>
<evidence type="ECO:0000313" key="10">
    <source>
        <dbReference type="Proteomes" id="UP000038040"/>
    </source>
</evidence>
<sequence>MSTSVNENDSSPKRTSRPSLALYRPGMLKTGTDITGNLRKNIANYSNEKKNGCDIQSLKQSTPSISASVDDPHISVKLQQDKQFQQRISYRGGHSKWGRLNERNFQAGLYRKYGDNRDINKKRENYREKVQNYFGGTFPRQQSKRHDGKSYYESNEYGIDSRASSRRSSITYLNEQKDSSFLNVQERNRMQNNSSSQSLAEPKKQPFYNSSQNLKWSRNEMTPKDCGNQRNTPRSNHRYAKWSSDCNEKSNLGEVSKAKDNDRCTNKSAGLKEKKNDDLCAMYEGSIDFNFEFEQDQRRREAEDQHQNLKKMDYCEAHEENRGPSTSRRPMVSGKEGYRDEYGYAEGGNRHDNDKSNRMVQDVSKRTIMRNEDRQHRENQHDKKLSGDKHSDLSPTTGDSRQRNGKSKILIKKCESHHEKSVDHNEFDSELSSLISSRPVSILPLNISSPVRLLKSQQSDLRPSKWLIHNEIANNEGQKIHILNESIKLLLERISESADISAAEELLEISSSLSALYLSILTRDIDYTFQMNLEQHLWKQCFYSPIEVLRTASNSTGDASKAFCIHLSQLIKQGLSFYSQLLNKYEITFGFIVEDLLYWPEGRSSDDFDTCACVGTGPKLAADRLTKVVYLSTQRLMLSIGDLARYNTMVNGSNDYSSAQLWYLKASQLASSNGRSYNQLALLAVYTIVQRMSMRCARDAPFIRIGSFINAAKCHQKSKWVDVIFYYVRALALRCPFETARQSLLTVFNDMNKKIKEYEKDLDEKLGSDSLREKSETAALRAGHPQEIWVSANGHRTKSDDSDLADGHMHTFDLEPVVKLYRRTVPYLLHTAGLLITKIGMEDFEKISDRTLCQLCSLLSRDHCPLNATQIVQIVTHFLFAVHNLTLKSAVLLLFTSYVDADPDTCSLQQQKAVQMVLSLYGVLLKPVEDILDVLDSILCGDIPLSSKVRRILPAVFIISEWFSMPSVNMLYRSMPSLEPLDTSLIRINTWKTLAKIANHLINAEVDGKLIRTVSSTSPANAYPSAIEIVLPESVFLASFFNVFPTVPKAIRMLRSPTNATNVSASLAMHARLSAVLSTAEYLDGSDLHCFNFDENLHCFTSTLSSPLFDKPSALVQIDSSLSAKRTGDIISPIDDDSDLLDEHKQFRTAVEENKVKMELFEREVEDRVVIEVHPRYLVPDTNTFIDHLESIIRIVECGMYEVCVTTTVISELSGLSLPLASKPTMFTMIDENHENWVGRRAKEAMKYLHNASENHTSHICTVTTKGSRLPSLCFAEEQNFVSREEKTVNDDLILASCVQLSSKLPVVSFGNNNGTSSETQRIQRSVVLLTEDRALKIKAICANIPCRTIPSFLKWASLS</sequence>
<dbReference type="Proteomes" id="UP000038040">
    <property type="component" value="Unplaced"/>
</dbReference>
<dbReference type="SUPFAM" id="SSF88723">
    <property type="entry name" value="PIN domain-like"/>
    <property type="match status" value="1"/>
</dbReference>
<dbReference type="Proteomes" id="UP000274756">
    <property type="component" value="Unassembled WGS sequence"/>
</dbReference>
<name>A0A0N4U1Q9_DRAME</name>
<evidence type="ECO:0000256" key="4">
    <source>
        <dbReference type="ARBA" id="ARBA00023161"/>
    </source>
</evidence>
<keyword evidence="5" id="KW-0539">Nucleus</keyword>
<protein>
    <submittedName>
        <fullName evidence="12">PINc domain-containing protein</fullName>
    </submittedName>
</protein>
<dbReference type="InterPro" id="IPR045153">
    <property type="entry name" value="Est1/Ebs1-like"/>
</dbReference>
<dbReference type="Gene3D" id="3.40.50.1010">
    <property type="entry name" value="5'-nuclease"/>
    <property type="match status" value="1"/>
</dbReference>
<dbReference type="Pfam" id="PF10374">
    <property type="entry name" value="EST1"/>
    <property type="match status" value="1"/>
</dbReference>